<dbReference type="RefSeq" id="WP_108993277.1">
    <property type="nucleotide sequence ID" value="NZ_BDQX01000163.1"/>
</dbReference>
<sequence>MRKMFSMYLLVFLLLALAACSGKPYGHYKDDEMIGKIGMVDIDNSVIEVDISEWHKRDIRGGIDDYGVYIKIDVTDHLIIKNEDGTLSEIHQLKIGQKVLVNPPKKVDNSDYEAKEIILQAMSYKEKYAQLLSGHKGRYLTTVFVKEGDSLPAATEDTLMGLLSKSPINFGTYPEDYVVDYKQELNIEKFPVMLVFDNKGLVFKTYDVDELVDFF</sequence>
<proteinExistence type="predicted"/>
<feature type="chain" id="PRO_5015360098" description="DUF3221 domain-containing protein" evidence="1">
    <location>
        <begin position="19"/>
        <end position="215"/>
    </location>
</feature>
<evidence type="ECO:0000256" key="1">
    <source>
        <dbReference type="SAM" id="SignalP"/>
    </source>
</evidence>
<dbReference type="EMBL" id="BDQX01000163">
    <property type="protein sequence ID" value="GBG08301.1"/>
    <property type="molecule type" value="Genomic_DNA"/>
</dbReference>
<comment type="caution">
    <text evidence="2">The sequence shown here is derived from an EMBL/GenBank/DDBJ whole genome shotgun (WGS) entry which is preliminary data.</text>
</comment>
<dbReference type="Proteomes" id="UP000245202">
    <property type="component" value="Unassembled WGS sequence"/>
</dbReference>
<evidence type="ECO:0000313" key="3">
    <source>
        <dbReference type="Proteomes" id="UP000245202"/>
    </source>
</evidence>
<keyword evidence="3" id="KW-1185">Reference proteome</keyword>
<dbReference type="PROSITE" id="PS51257">
    <property type="entry name" value="PROKAR_LIPOPROTEIN"/>
    <property type="match status" value="1"/>
</dbReference>
<dbReference type="AlphaFoldDB" id="A0A2R5EY54"/>
<feature type="signal peptide" evidence="1">
    <location>
        <begin position="1"/>
        <end position="18"/>
    </location>
</feature>
<organism evidence="2 3">
    <name type="scientific">Paenibacillus agaridevorans</name>
    <dbReference type="NCBI Taxonomy" id="171404"/>
    <lineage>
        <taxon>Bacteria</taxon>
        <taxon>Bacillati</taxon>
        <taxon>Bacillota</taxon>
        <taxon>Bacilli</taxon>
        <taxon>Bacillales</taxon>
        <taxon>Paenibacillaceae</taxon>
        <taxon>Paenibacillus</taxon>
    </lineage>
</organism>
<keyword evidence="1" id="KW-0732">Signal</keyword>
<accession>A0A2R5EY54</accession>
<evidence type="ECO:0000313" key="2">
    <source>
        <dbReference type="EMBL" id="GBG08301.1"/>
    </source>
</evidence>
<reference evidence="2 3" key="1">
    <citation type="submission" date="2017-08" db="EMBL/GenBank/DDBJ databases">
        <title>Substantial Increase in Enzyme Production by Combined Drug-Resistance Mutations in Paenibacillus agaridevorans.</title>
        <authorList>
            <person name="Tanaka Y."/>
            <person name="Funane K."/>
            <person name="Hosaka T."/>
            <person name="Shiwa Y."/>
            <person name="Fujita N."/>
            <person name="Miyazaki T."/>
            <person name="Yoshikawa H."/>
            <person name="Murakami K."/>
            <person name="Kasahara K."/>
            <person name="Inaoka T."/>
            <person name="Hiraga Y."/>
            <person name="Ochi K."/>
        </authorList>
    </citation>
    <scope>NUCLEOTIDE SEQUENCE [LARGE SCALE GENOMIC DNA]</scope>
    <source>
        <strain evidence="2 3">T-3040</strain>
    </source>
</reference>
<protein>
    <recommendedName>
        <fullName evidence="4">DUF3221 domain-containing protein</fullName>
    </recommendedName>
</protein>
<gene>
    <name evidence="2" type="ORF">PAT3040_02880</name>
</gene>
<name>A0A2R5EY54_9BACL</name>
<evidence type="ECO:0008006" key="4">
    <source>
        <dbReference type="Google" id="ProtNLM"/>
    </source>
</evidence>